<dbReference type="InterPro" id="IPR046536">
    <property type="entry name" value="DUF6601"/>
</dbReference>
<gene>
    <name evidence="2" type="ORF">CIRG_00258</name>
</gene>
<dbReference type="PANTHER" id="PTHR34414">
    <property type="entry name" value="HET DOMAIN-CONTAINING PROTEIN-RELATED"/>
    <property type="match status" value="1"/>
</dbReference>
<keyword evidence="1" id="KW-1133">Transmembrane helix</keyword>
<proteinExistence type="predicted"/>
<evidence type="ECO:0000313" key="3">
    <source>
        <dbReference type="Proteomes" id="UP000054565"/>
    </source>
</evidence>
<evidence type="ECO:0000313" key="2">
    <source>
        <dbReference type="EMBL" id="KMP00116.1"/>
    </source>
</evidence>
<dbReference type="Pfam" id="PF20246">
    <property type="entry name" value="DUF6601"/>
    <property type="match status" value="1"/>
</dbReference>
<feature type="transmembrane region" description="Helical" evidence="1">
    <location>
        <begin position="253"/>
        <end position="277"/>
    </location>
</feature>
<sequence>MADPPFSKEDELYRKLSVSWNPPSIHRQPISGAGVAWTKDWLPGQPRIRLQDAKLALYLESELITKDLDKLAPNLWLVATPDSSDISSLTHQIVRGRQITVTEQPELHLVWSYDRVFIKPIPKYLLSHAFWEFYLNGARPPIPGRPNTKITSAALGFLRSYFYLIQHRSDFAIATNNDHRLIPKHISYAQFSCFIRAFGRDRIGDDVVSPRYAYGELGLTRLNLSSKVFLQRFTYHKVHGQYGARLAQFYGPVLFMIGIFSLVLSALEVALSVQAIIVSGKPWMTFARLSRWFAIFTIVCSAILALLPAMSLVVLAARESRLALKKLQENGISLRPALDKEGDKTTV</sequence>
<evidence type="ECO:0000256" key="1">
    <source>
        <dbReference type="SAM" id="Phobius"/>
    </source>
</evidence>
<feature type="transmembrane region" description="Helical" evidence="1">
    <location>
        <begin position="292"/>
        <end position="317"/>
    </location>
</feature>
<accession>A0A0J6XVD1</accession>
<reference evidence="3" key="1">
    <citation type="journal article" date="2010" name="Genome Res.">
        <title>Population genomic sequencing of Coccidioides fungi reveals recent hybridization and transposon control.</title>
        <authorList>
            <person name="Neafsey D.E."/>
            <person name="Barker B.M."/>
            <person name="Sharpton T.J."/>
            <person name="Stajich J.E."/>
            <person name="Park D.J."/>
            <person name="Whiston E."/>
            <person name="Hung C.-Y."/>
            <person name="McMahan C."/>
            <person name="White J."/>
            <person name="Sykes S."/>
            <person name="Heiman D."/>
            <person name="Young S."/>
            <person name="Zeng Q."/>
            <person name="Abouelleil A."/>
            <person name="Aftuck L."/>
            <person name="Bessette D."/>
            <person name="Brown A."/>
            <person name="FitzGerald M."/>
            <person name="Lui A."/>
            <person name="Macdonald J.P."/>
            <person name="Priest M."/>
            <person name="Orbach M.J."/>
            <person name="Galgiani J.N."/>
            <person name="Kirkland T.N."/>
            <person name="Cole G.T."/>
            <person name="Birren B.W."/>
            <person name="Henn M.R."/>
            <person name="Taylor J.W."/>
            <person name="Rounsley S.D."/>
        </authorList>
    </citation>
    <scope>NUCLEOTIDE SEQUENCE [LARGE SCALE GENOMIC DNA]</scope>
    <source>
        <strain evidence="3">RMSCC 2394</strain>
    </source>
</reference>
<dbReference type="Proteomes" id="UP000054565">
    <property type="component" value="Unassembled WGS sequence"/>
</dbReference>
<dbReference type="AlphaFoldDB" id="A0A0J6XVD1"/>
<dbReference type="EMBL" id="DS028093">
    <property type="protein sequence ID" value="KMP00116.1"/>
    <property type="molecule type" value="Genomic_DNA"/>
</dbReference>
<keyword evidence="1" id="KW-0472">Membrane</keyword>
<dbReference type="PANTHER" id="PTHR34414:SF1">
    <property type="entry name" value="SUBTILISIN-LIKE SERINE PROTEASE"/>
    <property type="match status" value="1"/>
</dbReference>
<keyword evidence="1" id="KW-0812">Transmembrane</keyword>
<protein>
    <submittedName>
        <fullName evidence="2">Uncharacterized protein</fullName>
    </submittedName>
</protein>
<organism evidence="2 3">
    <name type="scientific">Coccidioides immitis RMSCC 2394</name>
    <dbReference type="NCBI Taxonomy" id="404692"/>
    <lineage>
        <taxon>Eukaryota</taxon>
        <taxon>Fungi</taxon>
        <taxon>Dikarya</taxon>
        <taxon>Ascomycota</taxon>
        <taxon>Pezizomycotina</taxon>
        <taxon>Eurotiomycetes</taxon>
        <taxon>Eurotiomycetidae</taxon>
        <taxon>Onygenales</taxon>
        <taxon>Onygenaceae</taxon>
        <taxon>Coccidioides</taxon>
    </lineage>
</organism>
<dbReference type="STRING" id="404692.A0A0J6XVD1"/>
<name>A0A0J6XVD1_COCIT</name>
<dbReference type="OrthoDB" id="5086500at2759"/>